<sequence length="90" mass="9119">MSSNNEQQPGLVGSHAQYVKGAANAIGSVTGSEAWAQSGEQQKAEAVSAMKSANESRDPAKSGFGSVEQTAGTLTGCEGMKEEGAASKQQ</sequence>
<dbReference type="Proteomes" id="UP000799772">
    <property type="component" value="Unassembled WGS sequence"/>
</dbReference>
<accession>A0A9P4IAD8</accession>
<evidence type="ECO:0000313" key="3">
    <source>
        <dbReference type="Proteomes" id="UP000799772"/>
    </source>
</evidence>
<keyword evidence="3" id="KW-1185">Reference proteome</keyword>
<evidence type="ECO:0000313" key="2">
    <source>
        <dbReference type="EMBL" id="KAF2094666.1"/>
    </source>
</evidence>
<feature type="region of interest" description="Disordered" evidence="1">
    <location>
        <begin position="33"/>
        <end position="90"/>
    </location>
</feature>
<dbReference type="AlphaFoldDB" id="A0A9P4IAD8"/>
<gene>
    <name evidence="2" type="ORF">NA57DRAFT_45886</name>
</gene>
<name>A0A9P4IAD8_9PEZI</name>
<proteinExistence type="predicted"/>
<protein>
    <submittedName>
        <fullName evidence="2">Uncharacterized protein</fullName>
    </submittedName>
</protein>
<reference evidence="2" key="1">
    <citation type="journal article" date="2020" name="Stud. Mycol.">
        <title>101 Dothideomycetes genomes: a test case for predicting lifestyles and emergence of pathogens.</title>
        <authorList>
            <person name="Haridas S."/>
            <person name="Albert R."/>
            <person name="Binder M."/>
            <person name="Bloem J."/>
            <person name="Labutti K."/>
            <person name="Salamov A."/>
            <person name="Andreopoulos B."/>
            <person name="Baker S."/>
            <person name="Barry K."/>
            <person name="Bills G."/>
            <person name="Bluhm B."/>
            <person name="Cannon C."/>
            <person name="Castanera R."/>
            <person name="Culley D."/>
            <person name="Daum C."/>
            <person name="Ezra D."/>
            <person name="Gonzalez J."/>
            <person name="Henrissat B."/>
            <person name="Kuo A."/>
            <person name="Liang C."/>
            <person name="Lipzen A."/>
            <person name="Lutzoni F."/>
            <person name="Magnuson J."/>
            <person name="Mondo S."/>
            <person name="Nolan M."/>
            <person name="Ohm R."/>
            <person name="Pangilinan J."/>
            <person name="Park H.-J."/>
            <person name="Ramirez L."/>
            <person name="Alfaro M."/>
            <person name="Sun H."/>
            <person name="Tritt A."/>
            <person name="Yoshinaga Y."/>
            <person name="Zwiers L.-H."/>
            <person name="Turgeon B."/>
            <person name="Goodwin S."/>
            <person name="Spatafora J."/>
            <person name="Crous P."/>
            <person name="Grigoriev I."/>
        </authorList>
    </citation>
    <scope>NUCLEOTIDE SEQUENCE</scope>
    <source>
        <strain evidence="2">CBS 133067</strain>
    </source>
</reference>
<dbReference type="EMBL" id="ML978133">
    <property type="protein sequence ID" value="KAF2094666.1"/>
    <property type="molecule type" value="Genomic_DNA"/>
</dbReference>
<organism evidence="2 3">
    <name type="scientific">Rhizodiscina lignyota</name>
    <dbReference type="NCBI Taxonomy" id="1504668"/>
    <lineage>
        <taxon>Eukaryota</taxon>
        <taxon>Fungi</taxon>
        <taxon>Dikarya</taxon>
        <taxon>Ascomycota</taxon>
        <taxon>Pezizomycotina</taxon>
        <taxon>Dothideomycetes</taxon>
        <taxon>Pleosporomycetidae</taxon>
        <taxon>Aulographales</taxon>
        <taxon>Rhizodiscinaceae</taxon>
        <taxon>Rhizodiscina</taxon>
    </lineage>
</organism>
<feature type="compositionally biased region" description="Basic and acidic residues" evidence="1">
    <location>
        <begin position="79"/>
        <end position="90"/>
    </location>
</feature>
<evidence type="ECO:0000256" key="1">
    <source>
        <dbReference type="SAM" id="MobiDB-lite"/>
    </source>
</evidence>
<comment type="caution">
    <text evidence="2">The sequence shown here is derived from an EMBL/GenBank/DDBJ whole genome shotgun (WGS) entry which is preliminary data.</text>
</comment>
<dbReference type="OrthoDB" id="9999611at2759"/>